<evidence type="ECO:0000256" key="1">
    <source>
        <dbReference type="SAM" id="Phobius"/>
    </source>
</evidence>
<keyword evidence="1" id="KW-0812">Transmembrane</keyword>
<proteinExistence type="predicted"/>
<keyword evidence="3" id="KW-1185">Reference proteome</keyword>
<dbReference type="Proteomes" id="UP000256379">
    <property type="component" value="Unassembled WGS sequence"/>
</dbReference>
<organism evidence="2 3">
    <name type="scientific">Helicobacter didelphidarum</name>
    <dbReference type="NCBI Taxonomy" id="2040648"/>
    <lineage>
        <taxon>Bacteria</taxon>
        <taxon>Pseudomonadati</taxon>
        <taxon>Campylobacterota</taxon>
        <taxon>Epsilonproteobacteria</taxon>
        <taxon>Campylobacterales</taxon>
        <taxon>Helicobacteraceae</taxon>
        <taxon>Helicobacter</taxon>
    </lineage>
</organism>
<keyword evidence="1" id="KW-1133">Transmembrane helix</keyword>
<comment type="caution">
    <text evidence="2">The sequence shown here is derived from an EMBL/GenBank/DDBJ whole genome shotgun (WGS) entry which is preliminary data.</text>
</comment>
<sequence>SIKETSINTESSKLISQKTNDTINKDKIKRDSHGDEIVYEVRHNPNWWDYIMYFMMLFFGIAMAYGSTESLLFNEEIDKSLPIAALAFGIMITLMCSYRLFYVRKNRFYVTTRGIGFERRHWFRMQKGFYRFGEAGAIRHIGSTLNFPVTPPNLIIIFPLGNRKRKYYASWQLKPYCNISLTAWDIYVSQKIYNKASDTYHQHDFLIKKTKEALEAKGIDTKTLCYDLDKQFDIY</sequence>
<accession>A0A3D8I2Z8</accession>
<reference evidence="2 3" key="1">
    <citation type="submission" date="2018-04" db="EMBL/GenBank/DDBJ databases">
        <title>Novel Campyloabacter and Helicobacter Species and Strains.</title>
        <authorList>
            <person name="Mannion A.J."/>
            <person name="Shen Z."/>
            <person name="Fox J.G."/>
        </authorList>
    </citation>
    <scope>NUCLEOTIDE SEQUENCE [LARGE SCALE GENOMIC DNA]</scope>
    <source>
        <strain evidence="2 3">MIT 17-337</strain>
    </source>
</reference>
<dbReference type="AlphaFoldDB" id="A0A3D8I2Z8"/>
<evidence type="ECO:0000313" key="3">
    <source>
        <dbReference type="Proteomes" id="UP000256379"/>
    </source>
</evidence>
<evidence type="ECO:0000313" key="2">
    <source>
        <dbReference type="EMBL" id="RDU58981.1"/>
    </source>
</evidence>
<dbReference type="EMBL" id="NXLQ01000162">
    <property type="protein sequence ID" value="RDU58981.1"/>
    <property type="molecule type" value="Genomic_DNA"/>
</dbReference>
<feature type="transmembrane region" description="Helical" evidence="1">
    <location>
        <begin position="80"/>
        <end position="101"/>
    </location>
</feature>
<name>A0A3D8I2Z8_9HELI</name>
<feature type="non-terminal residue" evidence="2">
    <location>
        <position position="1"/>
    </location>
</feature>
<protein>
    <submittedName>
        <fullName evidence="2">Uncharacterized protein</fullName>
    </submittedName>
</protein>
<feature type="transmembrane region" description="Helical" evidence="1">
    <location>
        <begin position="50"/>
        <end position="68"/>
    </location>
</feature>
<gene>
    <name evidence="2" type="ORF">CQA53_11700</name>
</gene>
<keyword evidence="1" id="KW-0472">Membrane</keyword>